<evidence type="ECO:0000313" key="2">
    <source>
        <dbReference type="EMBL" id="KEY65548.1"/>
    </source>
</evidence>
<evidence type="ECO:0000256" key="1">
    <source>
        <dbReference type="SAM" id="MobiDB-lite"/>
    </source>
</evidence>
<gene>
    <name evidence="2" type="ORF">S7711_11229</name>
</gene>
<protein>
    <submittedName>
        <fullName evidence="2">Uncharacterized protein</fullName>
    </submittedName>
</protein>
<dbReference type="AlphaFoldDB" id="A0A084AJR9"/>
<name>A0A084AJR9_STACB</name>
<keyword evidence="3" id="KW-1185">Reference proteome</keyword>
<feature type="region of interest" description="Disordered" evidence="1">
    <location>
        <begin position="220"/>
        <end position="254"/>
    </location>
</feature>
<dbReference type="EMBL" id="KL648697">
    <property type="protein sequence ID" value="KEY65548.1"/>
    <property type="molecule type" value="Genomic_DNA"/>
</dbReference>
<feature type="region of interest" description="Disordered" evidence="1">
    <location>
        <begin position="343"/>
        <end position="363"/>
    </location>
</feature>
<sequence>MESPSTATCSTNPILEDLRNIVGCSGMRSFHDLGKMRLQTLDKRVRAVLKQLQPLAVVRIYVAWLREQAVTWRDKLPNHIIIDWCHSILMAKTSANQVLEMWDRAVLDGSKRDSPLLSTVHGEIRKRMPLASTELDASERPSARDHDMAVSCVATAVFDSPPSSHEWVYDSEAKQYRLPTRPAGTGLAEDLCFMQLRRDEDHKPTLRTDERHTSCIGFVSSKRKANGKPSTADLTRKNGFTRASGHQSKESPTDFAPDCGLLPPADYVCGLCGAHDHYTRRCHLYLESSAEMVQQETPDDQPNAQRPRDHGASVHQPHNLPYPAMVDGSRLDAARPLWPHKELFDSHDDKHQPREDAHQKSSKTAYHIHPDEEAMEEAATVDAEKFLSTLTPECQRSPSGTEHSSKRLKVAPQAHWTTEVLRQENRRSESPCPTAGVHELDMSCMDLCSPSPCPEEVIEPYVSQKRLSESKYHEAVLGFFHNRGNVWVNKLARPTALDMWKPFAQDESMLQYDASMD</sequence>
<reference evidence="2 3" key="1">
    <citation type="journal article" date="2014" name="BMC Genomics">
        <title>Comparative genome sequencing reveals chemotype-specific gene clusters in the toxigenic black mold Stachybotrys.</title>
        <authorList>
            <person name="Semeiks J."/>
            <person name="Borek D."/>
            <person name="Otwinowski Z."/>
            <person name="Grishin N.V."/>
        </authorList>
    </citation>
    <scope>NUCLEOTIDE SEQUENCE [LARGE SCALE GENOMIC DNA]</scope>
    <source>
        <strain evidence="3">CBS 109288 / IBT 7711</strain>
    </source>
</reference>
<proteinExistence type="predicted"/>
<dbReference type="OrthoDB" id="5151375at2759"/>
<feature type="compositionally biased region" description="Polar residues" evidence="1">
    <location>
        <begin position="293"/>
        <end position="304"/>
    </location>
</feature>
<dbReference type="HOGENOM" id="CLU_526953_0_0_1"/>
<accession>A0A084AJR9</accession>
<feature type="region of interest" description="Disordered" evidence="1">
    <location>
        <begin position="293"/>
        <end position="326"/>
    </location>
</feature>
<feature type="compositionally biased region" description="Basic and acidic residues" evidence="1">
    <location>
        <begin position="343"/>
        <end position="359"/>
    </location>
</feature>
<dbReference type="Proteomes" id="UP000028045">
    <property type="component" value="Unassembled WGS sequence"/>
</dbReference>
<organism evidence="2 3">
    <name type="scientific">Stachybotrys chartarum (strain CBS 109288 / IBT 7711)</name>
    <name type="common">Toxic black mold</name>
    <name type="synonym">Stilbospora chartarum</name>
    <dbReference type="NCBI Taxonomy" id="1280523"/>
    <lineage>
        <taxon>Eukaryota</taxon>
        <taxon>Fungi</taxon>
        <taxon>Dikarya</taxon>
        <taxon>Ascomycota</taxon>
        <taxon>Pezizomycotina</taxon>
        <taxon>Sordariomycetes</taxon>
        <taxon>Hypocreomycetidae</taxon>
        <taxon>Hypocreales</taxon>
        <taxon>Stachybotryaceae</taxon>
        <taxon>Stachybotrys</taxon>
    </lineage>
</organism>
<evidence type="ECO:0000313" key="3">
    <source>
        <dbReference type="Proteomes" id="UP000028045"/>
    </source>
</evidence>